<evidence type="ECO:0000256" key="5">
    <source>
        <dbReference type="ARBA" id="ARBA00022801"/>
    </source>
</evidence>
<evidence type="ECO:0000313" key="10">
    <source>
        <dbReference type="Ensembl" id="ENSDLAP00005054663.2"/>
    </source>
</evidence>
<evidence type="ECO:0000256" key="2">
    <source>
        <dbReference type="ARBA" id="ARBA00004955"/>
    </source>
</evidence>
<dbReference type="InterPro" id="IPR006329">
    <property type="entry name" value="AMPD"/>
</dbReference>
<dbReference type="GO" id="GO:0005829">
    <property type="term" value="C:cytosol"/>
    <property type="evidence" value="ECO:0007669"/>
    <property type="project" value="TreeGrafter"/>
</dbReference>
<dbReference type="PROSITE" id="PS00485">
    <property type="entry name" value="A_DEAMINASE"/>
    <property type="match status" value="1"/>
</dbReference>
<dbReference type="FunFam" id="4.10.800.20:FF:000001">
    <property type="entry name" value="AMP deaminase"/>
    <property type="match status" value="1"/>
</dbReference>
<comment type="similarity">
    <text evidence="3 9">Belongs to the metallo-dependent hydrolases superfamily. Adenosine and AMP deaminases family.</text>
</comment>
<dbReference type="PANTHER" id="PTHR11359">
    <property type="entry name" value="AMP DEAMINASE"/>
    <property type="match status" value="1"/>
</dbReference>
<evidence type="ECO:0000313" key="11">
    <source>
        <dbReference type="Proteomes" id="UP000694389"/>
    </source>
</evidence>
<comment type="catalytic activity">
    <reaction evidence="9">
        <text>AMP + H2O + H(+) = IMP + NH4(+)</text>
        <dbReference type="Rhea" id="RHEA:14777"/>
        <dbReference type="ChEBI" id="CHEBI:15377"/>
        <dbReference type="ChEBI" id="CHEBI:15378"/>
        <dbReference type="ChEBI" id="CHEBI:28938"/>
        <dbReference type="ChEBI" id="CHEBI:58053"/>
        <dbReference type="ChEBI" id="CHEBI:456215"/>
        <dbReference type="EC" id="3.5.4.6"/>
    </reaction>
</comment>
<dbReference type="InterPro" id="IPR006650">
    <property type="entry name" value="A/AMP_deam_AS"/>
</dbReference>
<reference evidence="10" key="2">
    <citation type="submission" date="2025-09" db="UniProtKB">
        <authorList>
            <consortium name="Ensembl"/>
        </authorList>
    </citation>
    <scope>IDENTIFICATION</scope>
</reference>
<accession>A0A8C4IDD8</accession>
<name>A0A8C4IDD8_DICLA</name>
<comment type="function">
    <text evidence="8">AMP deaminase plays a critical role in energy metabolism. Catalyzes the deamination of AMP to IMP and plays an important role in the purine nucleotide cycle.</text>
</comment>
<organism evidence="10 11">
    <name type="scientific">Dicentrarchus labrax</name>
    <name type="common">European seabass</name>
    <name type="synonym">Morone labrax</name>
    <dbReference type="NCBI Taxonomy" id="13489"/>
    <lineage>
        <taxon>Eukaryota</taxon>
        <taxon>Metazoa</taxon>
        <taxon>Chordata</taxon>
        <taxon>Craniata</taxon>
        <taxon>Vertebrata</taxon>
        <taxon>Euteleostomi</taxon>
        <taxon>Actinopterygii</taxon>
        <taxon>Neopterygii</taxon>
        <taxon>Teleostei</taxon>
        <taxon>Neoteleostei</taxon>
        <taxon>Acanthomorphata</taxon>
        <taxon>Eupercaria</taxon>
        <taxon>Moronidae</taxon>
        <taxon>Dicentrarchus</taxon>
    </lineage>
</organism>
<reference evidence="10" key="1">
    <citation type="submission" date="2025-08" db="UniProtKB">
        <authorList>
            <consortium name="Ensembl"/>
        </authorList>
    </citation>
    <scope>IDENTIFICATION</scope>
</reference>
<dbReference type="PIRSF" id="PIRSF001251">
    <property type="entry name" value="AMP_deaminase_met"/>
    <property type="match status" value="1"/>
</dbReference>
<proteinExistence type="inferred from homology"/>
<evidence type="ECO:0000256" key="4">
    <source>
        <dbReference type="ARBA" id="ARBA00022723"/>
    </source>
</evidence>
<comment type="cofactor">
    <cofactor evidence="1 9">
        <name>Zn(2+)</name>
        <dbReference type="ChEBI" id="CHEBI:29105"/>
    </cofactor>
</comment>
<dbReference type="InterPro" id="IPR032466">
    <property type="entry name" value="Metal_Hydrolase"/>
</dbReference>
<dbReference type="GO" id="GO:0046033">
    <property type="term" value="P:AMP metabolic process"/>
    <property type="evidence" value="ECO:0007669"/>
    <property type="project" value="TreeGrafter"/>
</dbReference>
<dbReference type="FunFam" id="3.20.20.140:FF:000035">
    <property type="entry name" value="Probable amp deaminase"/>
    <property type="match status" value="1"/>
</dbReference>
<keyword evidence="5 9" id="KW-0378">Hydrolase</keyword>
<dbReference type="GO" id="GO:0003876">
    <property type="term" value="F:AMP deaminase activity"/>
    <property type="evidence" value="ECO:0007669"/>
    <property type="project" value="UniProtKB-EC"/>
</dbReference>
<dbReference type="GO" id="GO:0046872">
    <property type="term" value="F:metal ion binding"/>
    <property type="evidence" value="ECO:0007669"/>
    <property type="project" value="UniProtKB-KW"/>
</dbReference>
<sequence>MPRQFPKVTLSEAEEETQLLAEKVYASALKEEDHKDALSMFTVPEDCPIGLQQAKEHELLKELAEQQSEESTKRLIYVSCPFPIQITLEDYEQAAKSLFKALLIREKYSKLAYHRFCRTTTQFLRSAENMRWRQEEEVLPDMCPHPTAGEDPYSMDNIPENLNYELKMKDGIVYVYDNAKALRENQPHDLPYPDLETFAIDLSHVLAMIADGPTCYKNNYLRLNRENVSFSQVDTHIHAAACMSQKHLLTFIQKTYKTDADRVVLEKAGQKMTLQQVFHNLNKDPYDLTVDSLDVHAGRHTFHRFDKFNSKYNPVGASELREIFLKTDNLIGGEYFAHIIKEVAHDLEESKYQHAEPRLSIYGRSPEEWDSLSKWFIHHKVHSPNMRWMIQVPRIYDIFKSKKLVPNFAKMLENIFLPLFEATVNPQKHKELHVFLKYVSGFDSVDDESKHSDHMFSFRSPKPEQWTTDDNPPYSYYIFHMYANIMVLNNLRKEQGLSTFQFRPHCGEAGSITHLVSAFLTSDNISHGLNLKKSPVLQYLYYLAQVPIAMSPLSNNSLFLEYSKNPLKEFLHKGLCVSLSTDDPMQFHYTKEPLMEEYAIAAQLWKLSTCDVCEIARNSVLQSGLSHQDKKHFLGVNYLKDGPEGNDIRRTNVAQIRMAYRHENLCNELSFIVDAVKSEVMDE</sequence>
<evidence type="ECO:0000256" key="6">
    <source>
        <dbReference type="ARBA" id="ARBA00022833"/>
    </source>
</evidence>
<evidence type="ECO:0000256" key="1">
    <source>
        <dbReference type="ARBA" id="ARBA00001947"/>
    </source>
</evidence>
<dbReference type="PANTHER" id="PTHR11359:SF2">
    <property type="entry name" value="AMP DEAMINASE 3"/>
    <property type="match status" value="1"/>
</dbReference>
<gene>
    <name evidence="10" type="primary">ampd3a</name>
</gene>
<protein>
    <recommendedName>
        <fullName evidence="9">AMP deaminase</fullName>
        <ecNumber evidence="9">3.5.4.6</ecNumber>
    </recommendedName>
</protein>
<dbReference type="AlphaFoldDB" id="A0A8C4IDD8"/>
<dbReference type="NCBIfam" id="TIGR01429">
    <property type="entry name" value="AMP_deaminase"/>
    <property type="match status" value="1"/>
</dbReference>
<dbReference type="Proteomes" id="UP000694389">
    <property type="component" value="Unassembled WGS sequence"/>
</dbReference>
<keyword evidence="7" id="KW-0546">Nucleotide metabolism</keyword>
<evidence type="ECO:0000256" key="7">
    <source>
        <dbReference type="ARBA" id="ARBA00023080"/>
    </source>
</evidence>
<dbReference type="Ensembl" id="ENSDLAT00005058070.2">
    <property type="protein sequence ID" value="ENSDLAP00005054663.2"/>
    <property type="gene ID" value="ENSDLAG00005023217.2"/>
</dbReference>
<dbReference type="UniPathway" id="UPA00591">
    <property type="reaction ID" value="UER00663"/>
</dbReference>
<evidence type="ECO:0000256" key="8">
    <source>
        <dbReference type="ARBA" id="ARBA00054146"/>
    </source>
</evidence>
<keyword evidence="4 9" id="KW-0479">Metal-binding</keyword>
<dbReference type="SUPFAM" id="SSF51556">
    <property type="entry name" value="Metallo-dependent hydrolases"/>
    <property type="match status" value="1"/>
</dbReference>
<dbReference type="Gene3D" id="3.20.20.140">
    <property type="entry name" value="Metal-dependent hydrolases"/>
    <property type="match status" value="1"/>
</dbReference>
<dbReference type="GO" id="GO:0032264">
    <property type="term" value="P:IMP salvage"/>
    <property type="evidence" value="ECO:0007669"/>
    <property type="project" value="UniProtKB-UniPathway"/>
</dbReference>
<dbReference type="Pfam" id="PF19326">
    <property type="entry name" value="AMP_deaminase"/>
    <property type="match status" value="2"/>
</dbReference>
<comment type="pathway">
    <text evidence="2">Purine metabolism; IMP biosynthesis via salvage pathway; IMP from AMP: step 1/1.</text>
</comment>
<dbReference type="Gene3D" id="4.10.800.20">
    <property type="match status" value="1"/>
</dbReference>
<keyword evidence="11" id="KW-1185">Reference proteome</keyword>
<dbReference type="GO" id="GO:0097009">
    <property type="term" value="P:energy homeostasis"/>
    <property type="evidence" value="ECO:0007669"/>
    <property type="project" value="UniProtKB-ARBA"/>
</dbReference>
<evidence type="ECO:0000256" key="3">
    <source>
        <dbReference type="ARBA" id="ARBA00006676"/>
    </source>
</evidence>
<evidence type="ECO:0000256" key="9">
    <source>
        <dbReference type="PIRNR" id="PIRNR001251"/>
    </source>
</evidence>
<dbReference type="GeneTree" id="ENSGT00950000183011"/>
<keyword evidence="6" id="KW-0862">Zinc</keyword>
<dbReference type="EC" id="3.5.4.6" evidence="9"/>